<organism evidence="1 2">
    <name type="scientific">Helianthus annuus</name>
    <name type="common">Common sunflower</name>
    <dbReference type="NCBI Taxonomy" id="4232"/>
    <lineage>
        <taxon>Eukaryota</taxon>
        <taxon>Viridiplantae</taxon>
        <taxon>Streptophyta</taxon>
        <taxon>Embryophyta</taxon>
        <taxon>Tracheophyta</taxon>
        <taxon>Spermatophyta</taxon>
        <taxon>Magnoliopsida</taxon>
        <taxon>eudicotyledons</taxon>
        <taxon>Gunneridae</taxon>
        <taxon>Pentapetalae</taxon>
        <taxon>asterids</taxon>
        <taxon>campanulids</taxon>
        <taxon>Asterales</taxon>
        <taxon>Asteraceae</taxon>
        <taxon>Asteroideae</taxon>
        <taxon>Heliantheae alliance</taxon>
        <taxon>Heliantheae</taxon>
        <taxon>Helianthus</taxon>
    </lineage>
</organism>
<accession>A0A9K3DNQ5</accession>
<gene>
    <name evidence="1" type="ORF">HanXRQr2_Chr16g0731171</name>
</gene>
<dbReference type="Gramene" id="mRNA:HanXRQr2_Chr16g0731171">
    <property type="protein sequence ID" value="CDS:HanXRQr2_Chr16g0731171.1"/>
    <property type="gene ID" value="HanXRQr2_Chr16g0731171"/>
</dbReference>
<protein>
    <submittedName>
        <fullName evidence="1">Uncharacterized protein</fullName>
    </submittedName>
</protein>
<dbReference type="Proteomes" id="UP000215914">
    <property type="component" value="Unassembled WGS sequence"/>
</dbReference>
<reference evidence="1" key="1">
    <citation type="journal article" date="2017" name="Nature">
        <title>The sunflower genome provides insights into oil metabolism, flowering and Asterid evolution.</title>
        <authorList>
            <person name="Badouin H."/>
            <person name="Gouzy J."/>
            <person name="Grassa C.J."/>
            <person name="Murat F."/>
            <person name="Staton S.E."/>
            <person name="Cottret L."/>
            <person name="Lelandais-Briere C."/>
            <person name="Owens G.L."/>
            <person name="Carrere S."/>
            <person name="Mayjonade B."/>
            <person name="Legrand L."/>
            <person name="Gill N."/>
            <person name="Kane N.C."/>
            <person name="Bowers J.E."/>
            <person name="Hubner S."/>
            <person name="Bellec A."/>
            <person name="Berard A."/>
            <person name="Berges H."/>
            <person name="Blanchet N."/>
            <person name="Boniface M.C."/>
            <person name="Brunel D."/>
            <person name="Catrice O."/>
            <person name="Chaidir N."/>
            <person name="Claudel C."/>
            <person name="Donnadieu C."/>
            <person name="Faraut T."/>
            <person name="Fievet G."/>
            <person name="Helmstetter N."/>
            <person name="King M."/>
            <person name="Knapp S.J."/>
            <person name="Lai Z."/>
            <person name="Le Paslier M.C."/>
            <person name="Lippi Y."/>
            <person name="Lorenzon L."/>
            <person name="Mandel J.R."/>
            <person name="Marage G."/>
            <person name="Marchand G."/>
            <person name="Marquand E."/>
            <person name="Bret-Mestries E."/>
            <person name="Morien E."/>
            <person name="Nambeesan S."/>
            <person name="Nguyen T."/>
            <person name="Pegot-Espagnet P."/>
            <person name="Pouilly N."/>
            <person name="Raftis F."/>
            <person name="Sallet E."/>
            <person name="Schiex T."/>
            <person name="Thomas J."/>
            <person name="Vandecasteele C."/>
            <person name="Vares D."/>
            <person name="Vear F."/>
            <person name="Vautrin S."/>
            <person name="Crespi M."/>
            <person name="Mangin B."/>
            <person name="Burke J.M."/>
            <person name="Salse J."/>
            <person name="Munos S."/>
            <person name="Vincourt P."/>
            <person name="Rieseberg L.H."/>
            <person name="Langlade N.B."/>
        </authorList>
    </citation>
    <scope>NUCLEOTIDE SEQUENCE</scope>
    <source>
        <tissue evidence="1">Leaves</tissue>
    </source>
</reference>
<evidence type="ECO:0000313" key="1">
    <source>
        <dbReference type="EMBL" id="KAF5758609.1"/>
    </source>
</evidence>
<reference evidence="1" key="2">
    <citation type="submission" date="2020-06" db="EMBL/GenBank/DDBJ databases">
        <title>Helianthus annuus Genome sequencing and assembly Release 2.</title>
        <authorList>
            <person name="Gouzy J."/>
            <person name="Langlade N."/>
            <person name="Munos S."/>
        </authorList>
    </citation>
    <scope>NUCLEOTIDE SEQUENCE</scope>
    <source>
        <tissue evidence="1">Leaves</tissue>
    </source>
</reference>
<sequence>MESQTPLYSLVHNFLTLKSHTSSYLKSKLYPIGFFKRTTEIKPSKLYPIGFFKRITEINRSKSDHMPLISSVAF</sequence>
<dbReference type="EMBL" id="MNCJ02000331">
    <property type="protein sequence ID" value="KAF5758609.1"/>
    <property type="molecule type" value="Genomic_DNA"/>
</dbReference>
<comment type="caution">
    <text evidence="1">The sequence shown here is derived from an EMBL/GenBank/DDBJ whole genome shotgun (WGS) entry which is preliminary data.</text>
</comment>
<keyword evidence="2" id="KW-1185">Reference proteome</keyword>
<proteinExistence type="predicted"/>
<evidence type="ECO:0000313" key="2">
    <source>
        <dbReference type="Proteomes" id="UP000215914"/>
    </source>
</evidence>
<dbReference type="AlphaFoldDB" id="A0A9K3DNQ5"/>
<name>A0A9K3DNQ5_HELAN</name>